<organism evidence="8 9">
    <name type="scientific">Phytophthora cactorum</name>
    <dbReference type="NCBI Taxonomy" id="29920"/>
    <lineage>
        <taxon>Eukaryota</taxon>
        <taxon>Sar</taxon>
        <taxon>Stramenopiles</taxon>
        <taxon>Oomycota</taxon>
        <taxon>Peronosporomycetes</taxon>
        <taxon>Peronosporales</taxon>
        <taxon>Peronosporaceae</taxon>
        <taxon>Phytophthora</taxon>
    </lineage>
</organism>
<feature type="compositionally biased region" description="Pro residues" evidence="6">
    <location>
        <begin position="678"/>
        <end position="688"/>
    </location>
</feature>
<feature type="region of interest" description="Disordered" evidence="6">
    <location>
        <begin position="670"/>
        <end position="692"/>
    </location>
</feature>
<feature type="compositionally biased region" description="Low complexity" evidence="6">
    <location>
        <begin position="460"/>
        <end position="472"/>
    </location>
</feature>
<dbReference type="InterPro" id="IPR000306">
    <property type="entry name" value="Znf_FYVE"/>
</dbReference>
<keyword evidence="1" id="KW-0479">Metal-binding</keyword>
<dbReference type="CDD" id="cd00065">
    <property type="entry name" value="FYVE_like_SF"/>
    <property type="match status" value="1"/>
</dbReference>
<dbReference type="SMART" id="SM00064">
    <property type="entry name" value="FYVE"/>
    <property type="match status" value="1"/>
</dbReference>
<feature type="coiled-coil region" evidence="5">
    <location>
        <begin position="1025"/>
        <end position="1052"/>
    </location>
</feature>
<evidence type="ECO:0000256" key="1">
    <source>
        <dbReference type="ARBA" id="ARBA00022723"/>
    </source>
</evidence>
<feature type="compositionally biased region" description="Pro residues" evidence="6">
    <location>
        <begin position="878"/>
        <end position="894"/>
    </location>
</feature>
<name>A0A8T1D0Y0_9STRA</name>
<feature type="compositionally biased region" description="Low complexity" evidence="6">
    <location>
        <begin position="895"/>
        <end position="906"/>
    </location>
</feature>
<evidence type="ECO:0000256" key="2">
    <source>
        <dbReference type="ARBA" id="ARBA00022771"/>
    </source>
</evidence>
<feature type="compositionally biased region" description="Basic and acidic residues" evidence="6">
    <location>
        <begin position="916"/>
        <end position="934"/>
    </location>
</feature>
<dbReference type="SUPFAM" id="SSF57903">
    <property type="entry name" value="FYVE/PHD zinc finger"/>
    <property type="match status" value="1"/>
</dbReference>
<evidence type="ECO:0000313" key="9">
    <source>
        <dbReference type="Proteomes" id="UP000736787"/>
    </source>
</evidence>
<dbReference type="InterPro" id="IPR011011">
    <property type="entry name" value="Znf_FYVE_PHD"/>
</dbReference>
<feature type="compositionally biased region" description="Low complexity" evidence="6">
    <location>
        <begin position="851"/>
        <end position="867"/>
    </location>
</feature>
<keyword evidence="3" id="KW-0862">Zinc</keyword>
<dbReference type="VEuPathDB" id="FungiDB:PC110_g8833"/>
<reference evidence="8" key="1">
    <citation type="submission" date="2018-10" db="EMBL/GenBank/DDBJ databases">
        <title>Effector identification in a new, highly contiguous assembly of the strawberry crown rot pathogen Phytophthora cactorum.</title>
        <authorList>
            <person name="Armitage A.D."/>
            <person name="Nellist C.F."/>
            <person name="Bates H."/>
            <person name="Vickerstaff R.J."/>
            <person name="Harrison R.J."/>
        </authorList>
    </citation>
    <scope>NUCLEOTIDE SEQUENCE</scope>
    <source>
        <strain evidence="8">4040</strain>
    </source>
</reference>
<feature type="compositionally biased region" description="Low complexity" evidence="6">
    <location>
        <begin position="367"/>
        <end position="378"/>
    </location>
</feature>
<evidence type="ECO:0000259" key="7">
    <source>
        <dbReference type="PROSITE" id="PS50178"/>
    </source>
</evidence>
<protein>
    <recommendedName>
        <fullName evidence="7">FYVE-type domain-containing protein</fullName>
    </recommendedName>
</protein>
<keyword evidence="5" id="KW-0175">Coiled coil</keyword>
<dbReference type="PROSITE" id="PS50178">
    <property type="entry name" value="ZF_FYVE"/>
    <property type="match status" value="1"/>
</dbReference>
<feature type="compositionally biased region" description="Basic and acidic residues" evidence="6">
    <location>
        <begin position="505"/>
        <end position="522"/>
    </location>
</feature>
<evidence type="ECO:0000313" key="8">
    <source>
        <dbReference type="EMBL" id="KAG2932700.1"/>
    </source>
</evidence>
<dbReference type="VEuPathDB" id="FungiDB:PC110_g8832"/>
<evidence type="ECO:0000256" key="6">
    <source>
        <dbReference type="SAM" id="MobiDB-lite"/>
    </source>
</evidence>
<comment type="caution">
    <text evidence="8">The sequence shown here is derived from an EMBL/GenBank/DDBJ whole genome shotgun (WGS) entry which is preliminary data.</text>
</comment>
<evidence type="ECO:0000256" key="4">
    <source>
        <dbReference type="PROSITE-ProRule" id="PRU00091"/>
    </source>
</evidence>
<sequence length="1257" mass="140002">MATELPLPLYAGFFPQMVLTVDELMHYRRFGKERVAQLVRIIDDADCVYRWTDTKARNGRGVQKAQFLDIRPSTKQPASQQPSTVLKSSVHIVDVQPDEILEAIAKVKTRDARRSLGYLHGDEFEDTQTLLTFPTSSEHKKPSYSYRAIKWCLLKAKRREGQKSLDFCYLEYAGKRKAHAGASSVVGFCVQESIARDREVPTLERYDILRGQFIRTGILITKTHQSNILKVTAIAQVDGAMVPAAVRMTMEEIMVDYVAAVHRVKGLLERQRMGRLQYLDEWDWVSTKERKACAVCLRGFYFHRKHHCATCGEVVCSNCAPLRELEEPLDEHTHAMRVCSVCMAQAGSQRDNSMSGVTESEDGMLETTTTTTNVGTDTYVGGLRYPKHRGLRRGGIEDSLRGSSSQATPVRSPLPPFRQRHRPMSSRNSAQGIEYDSDGSEQYQRAASESARRERRSSVLRHSTLSSSAMSSQAKKEALDKLVEHVRQIRDTINVAISEAEEEEERHSMMLESGRGDPDAGAERYDEIYDRIMKIRETLDMSSSDFDAVLESIGHNDPVRPSDTISDRLDSELAFSFSEGADSEHPSTLDSDSIQFHSPRSSLLSASVQSLDHQDAGEPLPSPTPEEENAAEEARALEEAMQWVRQSEPTANLRSTRLASPVVVSTKVEDSVHQVEPEPAPSSGPIPTPVVSVSKNRGIERLAMKIGRLQQRLEATQRESETSSSGTPVAVIPVTPNMLDVPDERDENGDDEPEPEKQPAPYRPQSSEPLPALKQPGKSASQPPKEKHVAIAPEAISTSPSSASKGFNTSGPRISEPSRAPPDLVASLRGVMNSSELTHAPPRRRSGITAPSPSSPMTPSNTTPFPTRNLYSGQSRRAPPPPRPASPPALPPTRPSAVAASAPTPVQGTTIYVFDPEDRFQRVQRRSLDQRPIEATEAVEAGPDTVPSGNDDGEEANPASNVYSSSSDEEQGQARSALPPPGGAARRGTRARDESAIEKFLELGEKRKQLQEVQKRYLKKPEDLIILLYKNIQDLSEEIESLEQQRQHIRTLARTAEPVNDVSRTAAEYFCLVRHGLHLTSNQLGFMRDMMAADVVFNAGYGPESIMQHWCFVDWFGHVDVELKGWETTDGVSLVGITTTSVTITKHTLRNVFPHLRTTDNSDRNGKLAEQLLHQRLVMHGSTYFEWDDSTCRVTRVISTSDMLTPMLQLLDNLEDVSRVFEQALISPEFLWKQMLYYNTFPLQCRSSKHSPVPRLY</sequence>
<dbReference type="Proteomes" id="UP000736787">
    <property type="component" value="Unassembled WGS sequence"/>
</dbReference>
<keyword evidence="2 4" id="KW-0863">Zinc-finger</keyword>
<dbReference type="PANTHER" id="PTHR43102:SF2">
    <property type="entry name" value="GAF DOMAIN-CONTAINING PROTEIN"/>
    <property type="match status" value="1"/>
</dbReference>
<dbReference type="Pfam" id="PF01363">
    <property type="entry name" value="FYVE"/>
    <property type="match status" value="1"/>
</dbReference>
<feature type="region of interest" description="Disordered" evidence="6">
    <location>
        <begin position="710"/>
        <end position="993"/>
    </location>
</feature>
<feature type="compositionally biased region" description="Polar residues" evidence="6">
    <location>
        <begin position="796"/>
        <end position="812"/>
    </location>
</feature>
<feature type="region of interest" description="Disordered" evidence="6">
    <location>
        <begin position="501"/>
        <end position="522"/>
    </location>
</feature>
<feature type="region of interest" description="Disordered" evidence="6">
    <location>
        <begin position="579"/>
        <end position="633"/>
    </location>
</feature>
<dbReference type="InterPro" id="IPR013083">
    <property type="entry name" value="Znf_RING/FYVE/PHD"/>
</dbReference>
<dbReference type="GO" id="GO:0008270">
    <property type="term" value="F:zinc ion binding"/>
    <property type="evidence" value="ECO:0007669"/>
    <property type="project" value="UniProtKB-KW"/>
</dbReference>
<feature type="domain" description="FYVE-type" evidence="7">
    <location>
        <begin position="287"/>
        <end position="347"/>
    </location>
</feature>
<proteinExistence type="predicted"/>
<gene>
    <name evidence="8" type="ORF">PC117_g13085</name>
</gene>
<dbReference type="AlphaFoldDB" id="A0A8T1D0Y0"/>
<feature type="compositionally biased region" description="Polar residues" evidence="6">
    <location>
        <begin position="588"/>
        <end position="611"/>
    </location>
</feature>
<dbReference type="Gene3D" id="3.30.40.10">
    <property type="entry name" value="Zinc/RING finger domain, C3HC4 (zinc finger)"/>
    <property type="match status" value="1"/>
</dbReference>
<evidence type="ECO:0000256" key="3">
    <source>
        <dbReference type="ARBA" id="ARBA00022833"/>
    </source>
</evidence>
<feature type="region of interest" description="Disordered" evidence="6">
    <location>
        <begin position="350"/>
        <end position="473"/>
    </location>
</feature>
<dbReference type="PANTHER" id="PTHR43102">
    <property type="entry name" value="SLR1143 PROTEIN"/>
    <property type="match status" value="1"/>
</dbReference>
<evidence type="ECO:0000256" key="5">
    <source>
        <dbReference type="SAM" id="Coils"/>
    </source>
</evidence>
<dbReference type="EMBL" id="RCMK01000375">
    <property type="protein sequence ID" value="KAG2932700.1"/>
    <property type="molecule type" value="Genomic_DNA"/>
</dbReference>
<dbReference type="InterPro" id="IPR017455">
    <property type="entry name" value="Znf_FYVE-rel"/>
</dbReference>
<feature type="compositionally biased region" description="Acidic residues" evidence="6">
    <location>
        <begin position="741"/>
        <end position="754"/>
    </location>
</feature>
<accession>A0A8T1D0Y0</accession>